<dbReference type="InterPro" id="IPR029045">
    <property type="entry name" value="ClpP/crotonase-like_dom_sf"/>
</dbReference>
<proteinExistence type="predicted"/>
<evidence type="ECO:0000256" key="1">
    <source>
        <dbReference type="SAM" id="SignalP"/>
    </source>
</evidence>
<gene>
    <name evidence="2" type="ORF">SAMN05216600_11015</name>
</gene>
<dbReference type="EMBL" id="FOFP01000010">
    <property type="protein sequence ID" value="SEQ79859.1"/>
    <property type="molecule type" value="Genomic_DNA"/>
</dbReference>
<dbReference type="RefSeq" id="WP_069520604.1">
    <property type="nucleotide sequence ID" value="NZ_FOFP01000010.1"/>
</dbReference>
<sequence>MPVFPPMLALFGALLLCAPVHARVEVAAEGTLLAVKIAEDIASGDYERLLKGLRANPGTFTRKVALLDNLGGHAAEAMRMGRLLRETGFEVLVPSDGVCQGSCIYLLAAGTRRTIKGAVGMHRPYFAHGDSVHGNAGDRANPAAYFKAMGVDARLAADMQATEPRRMKLLSAKDLAGYRLN</sequence>
<evidence type="ECO:0000313" key="3">
    <source>
        <dbReference type="Proteomes" id="UP000198512"/>
    </source>
</evidence>
<feature type="signal peptide" evidence="1">
    <location>
        <begin position="1"/>
        <end position="22"/>
    </location>
</feature>
<evidence type="ECO:0000313" key="2">
    <source>
        <dbReference type="EMBL" id="SEQ79859.1"/>
    </source>
</evidence>
<organism evidence="2 3">
    <name type="scientific">Pseudomonas cuatrocienegasensis</name>
    <dbReference type="NCBI Taxonomy" id="543360"/>
    <lineage>
        <taxon>Bacteria</taxon>
        <taxon>Pseudomonadati</taxon>
        <taxon>Pseudomonadota</taxon>
        <taxon>Gammaproteobacteria</taxon>
        <taxon>Pseudomonadales</taxon>
        <taxon>Pseudomonadaceae</taxon>
        <taxon>Pseudomonas</taxon>
    </lineage>
</organism>
<dbReference type="SUPFAM" id="SSF52096">
    <property type="entry name" value="ClpP/crotonase"/>
    <property type="match status" value="1"/>
</dbReference>
<evidence type="ECO:0008006" key="4">
    <source>
        <dbReference type="Google" id="ProtNLM"/>
    </source>
</evidence>
<feature type="chain" id="PRO_5046445797" description="Periplasmic protein-like protein" evidence="1">
    <location>
        <begin position="23"/>
        <end position="181"/>
    </location>
</feature>
<name>A0ABY1BGB5_9PSED</name>
<reference evidence="2 3" key="1">
    <citation type="submission" date="2016-10" db="EMBL/GenBank/DDBJ databases">
        <authorList>
            <person name="Varghese N."/>
            <person name="Submissions S."/>
        </authorList>
    </citation>
    <scope>NUCLEOTIDE SEQUENCE [LARGE SCALE GENOMIC DNA]</scope>
    <source>
        <strain evidence="2 3">CIP 109853</strain>
    </source>
</reference>
<accession>A0ABY1BGB5</accession>
<keyword evidence="3" id="KW-1185">Reference proteome</keyword>
<comment type="caution">
    <text evidence="2">The sequence shown here is derived from an EMBL/GenBank/DDBJ whole genome shotgun (WGS) entry which is preliminary data.</text>
</comment>
<dbReference type="Proteomes" id="UP000198512">
    <property type="component" value="Unassembled WGS sequence"/>
</dbReference>
<keyword evidence="1" id="KW-0732">Signal</keyword>
<protein>
    <recommendedName>
        <fullName evidence="4">Periplasmic protein-like protein</fullName>
    </recommendedName>
</protein>